<organism evidence="4 5">
    <name type="scientific">Runella rosea</name>
    <dbReference type="NCBI Taxonomy" id="2259595"/>
    <lineage>
        <taxon>Bacteria</taxon>
        <taxon>Pseudomonadati</taxon>
        <taxon>Bacteroidota</taxon>
        <taxon>Cytophagia</taxon>
        <taxon>Cytophagales</taxon>
        <taxon>Spirosomataceae</taxon>
        <taxon>Runella</taxon>
    </lineage>
</organism>
<dbReference type="SUPFAM" id="SSF51306">
    <property type="entry name" value="LexA/Signal peptidase"/>
    <property type="match status" value="1"/>
</dbReference>
<keyword evidence="2" id="KW-0812">Transmembrane</keyword>
<evidence type="ECO:0000256" key="2">
    <source>
        <dbReference type="SAM" id="Phobius"/>
    </source>
</evidence>
<evidence type="ECO:0000256" key="1">
    <source>
        <dbReference type="ARBA" id="ARBA00023125"/>
    </source>
</evidence>
<dbReference type="SMART" id="SM00530">
    <property type="entry name" value="HTH_XRE"/>
    <property type="match status" value="1"/>
</dbReference>
<dbReference type="Pfam" id="PF01381">
    <property type="entry name" value="HTH_3"/>
    <property type="match status" value="1"/>
</dbReference>
<dbReference type="OrthoDB" id="3831186at2"/>
<dbReference type="Gene3D" id="1.10.260.40">
    <property type="entry name" value="lambda repressor-like DNA-binding domains"/>
    <property type="match status" value="1"/>
</dbReference>
<keyword evidence="4" id="KW-0614">Plasmid</keyword>
<protein>
    <submittedName>
        <fullName evidence="4">DNA-binding protein</fullName>
    </submittedName>
</protein>
<reference evidence="4 5" key="1">
    <citation type="submission" date="2018-07" db="EMBL/GenBank/DDBJ databases">
        <title>Genome sequencing of Runella.</title>
        <authorList>
            <person name="Baek M.-G."/>
            <person name="Yi H."/>
        </authorList>
    </citation>
    <scope>NUCLEOTIDE SEQUENCE [LARGE SCALE GENOMIC DNA]</scope>
    <source>
        <strain evidence="4 5">HYN0085</strain>
        <plasmid evidence="4 5">unnamed2</plasmid>
    </source>
</reference>
<dbReference type="InterPro" id="IPR039418">
    <property type="entry name" value="LexA-like"/>
</dbReference>
<keyword evidence="2" id="KW-0472">Membrane</keyword>
<dbReference type="PANTHER" id="PTHR46558">
    <property type="entry name" value="TRACRIPTIONAL REGULATORY PROTEIN-RELATED-RELATED"/>
    <property type="match status" value="1"/>
</dbReference>
<dbReference type="KEGG" id="run:DR864_28685"/>
<sequence length="317" mass="36093">MIQYVSYTSIYYAFFGIFFCVPINRILFGYSSNHLYICHVTICIMYVSSNLVFLRNKEHKSQNDIADAVQIGRGSYSQYERGRSMPPMEVLLRLADIFKVSLETLVRKNLATMNASQLDEIFNAHLKNAKGLNLRILPISVGNDNLDNVELVPKKAKAGYIGGGHEDADFISELVQFRLPMLPTNQKFRMFQIEGDSMYPIPDGSYVLGSHVHNWFSVRENNAYIIITKEDIVFKIVTSKPSAQTADPSLTLTSLNKLYAPYDLKLEEVLEIWEFSLFMSSDLPEPEQEAPIGEILNEIRGLKREFIALKLGLNDKK</sequence>
<geneLocation type="plasmid" evidence="4 5">
    <name>unnamed2</name>
</geneLocation>
<dbReference type="GO" id="GO:0003677">
    <property type="term" value="F:DNA binding"/>
    <property type="evidence" value="ECO:0007669"/>
    <property type="project" value="UniProtKB-KW"/>
</dbReference>
<dbReference type="AlphaFoldDB" id="A0A344TT77"/>
<dbReference type="EMBL" id="CP030852">
    <property type="protein sequence ID" value="AXE21848.1"/>
    <property type="molecule type" value="Genomic_DNA"/>
</dbReference>
<dbReference type="InterPro" id="IPR015927">
    <property type="entry name" value="Peptidase_S24_S26A/B/C"/>
</dbReference>
<keyword evidence="2" id="KW-1133">Transmembrane helix</keyword>
<dbReference type="CDD" id="cd06529">
    <property type="entry name" value="S24_LexA-like"/>
    <property type="match status" value="1"/>
</dbReference>
<evidence type="ECO:0000313" key="5">
    <source>
        <dbReference type="Proteomes" id="UP000251993"/>
    </source>
</evidence>
<dbReference type="Gene3D" id="2.10.109.10">
    <property type="entry name" value="Umud Fragment, subunit A"/>
    <property type="match status" value="1"/>
</dbReference>
<keyword evidence="5" id="KW-1185">Reference proteome</keyword>
<evidence type="ECO:0000313" key="4">
    <source>
        <dbReference type="EMBL" id="AXE21848.1"/>
    </source>
</evidence>
<feature type="domain" description="HTH cro/C1-type" evidence="3">
    <location>
        <begin position="51"/>
        <end position="105"/>
    </location>
</feature>
<keyword evidence="1 4" id="KW-0238">DNA-binding</keyword>
<dbReference type="CDD" id="cd00093">
    <property type="entry name" value="HTH_XRE"/>
    <property type="match status" value="1"/>
</dbReference>
<dbReference type="Pfam" id="PF00717">
    <property type="entry name" value="Peptidase_S24"/>
    <property type="match status" value="1"/>
</dbReference>
<dbReference type="PANTHER" id="PTHR46558:SF11">
    <property type="entry name" value="HTH-TYPE TRANSCRIPTIONAL REGULATOR XRE"/>
    <property type="match status" value="1"/>
</dbReference>
<dbReference type="InterPro" id="IPR036286">
    <property type="entry name" value="LexA/Signal_pep-like_sf"/>
</dbReference>
<dbReference type="PROSITE" id="PS50943">
    <property type="entry name" value="HTH_CROC1"/>
    <property type="match status" value="1"/>
</dbReference>
<dbReference type="InterPro" id="IPR010982">
    <property type="entry name" value="Lambda_DNA-bd_dom_sf"/>
</dbReference>
<dbReference type="SUPFAM" id="SSF47413">
    <property type="entry name" value="lambda repressor-like DNA-binding domains"/>
    <property type="match status" value="1"/>
</dbReference>
<proteinExistence type="predicted"/>
<dbReference type="Proteomes" id="UP000251993">
    <property type="component" value="Plasmid unnamed2"/>
</dbReference>
<feature type="transmembrane region" description="Helical" evidence="2">
    <location>
        <begin position="34"/>
        <end position="54"/>
    </location>
</feature>
<gene>
    <name evidence="4" type="ORF">DR864_28685</name>
</gene>
<dbReference type="InterPro" id="IPR001387">
    <property type="entry name" value="Cro/C1-type_HTH"/>
</dbReference>
<feature type="transmembrane region" description="Helical" evidence="2">
    <location>
        <begin position="9"/>
        <end position="28"/>
    </location>
</feature>
<name>A0A344TT77_9BACT</name>
<evidence type="ECO:0000259" key="3">
    <source>
        <dbReference type="PROSITE" id="PS50943"/>
    </source>
</evidence>
<accession>A0A344TT77</accession>